<comment type="caution">
    <text evidence="1">The sequence shown here is derived from an EMBL/GenBank/DDBJ whole genome shotgun (WGS) entry which is preliminary data.</text>
</comment>
<dbReference type="AlphaFoldDB" id="A0AB36U2U7"/>
<proteinExistence type="predicted"/>
<evidence type="ECO:0000313" key="1">
    <source>
        <dbReference type="EMBL" id="PFM96829.1"/>
    </source>
</evidence>
<evidence type="ECO:0000313" key="2">
    <source>
        <dbReference type="Proteomes" id="UP000223839"/>
    </source>
</evidence>
<sequence>MKSTIGNEVTNKVKILMTNFSLLNIEMKHKGTANSEAKNVTDIKNFDINSTFALDVSAEMHKDIGIIVIVANAIKNEILVNTFKFSLFKKLPPFTKNIIVLV</sequence>
<dbReference type="EMBL" id="NUYG01000001">
    <property type="protein sequence ID" value="PFM96829.1"/>
    <property type="molecule type" value="Genomic_DNA"/>
</dbReference>
<dbReference type="Proteomes" id="UP000223839">
    <property type="component" value="Unassembled WGS sequence"/>
</dbReference>
<accession>A0AB36U2U7</accession>
<gene>
    <name evidence="1" type="ORF">COJ61_00220</name>
</gene>
<reference evidence="1 2" key="1">
    <citation type="submission" date="2017-09" db="EMBL/GenBank/DDBJ databases">
        <title>Large-scale bioinformatics analysis of Bacillus genomes uncovers conserved roles of natural products in bacterial physiology.</title>
        <authorList>
            <consortium name="Agbiome Team Llc"/>
            <person name="Bleich R.M."/>
            <person name="Grubbs K.J."/>
            <person name="Santa Maria K.C."/>
            <person name="Allen S.E."/>
            <person name="Farag S."/>
            <person name="Shank E.A."/>
            <person name="Bowers A."/>
        </authorList>
    </citation>
    <scope>NUCLEOTIDE SEQUENCE [LARGE SCALE GENOMIC DNA]</scope>
    <source>
        <strain evidence="1 2">AFS077661</strain>
    </source>
</reference>
<dbReference type="RefSeq" id="WP_065230099.1">
    <property type="nucleotide sequence ID" value="NZ_NTVZ01000189.1"/>
</dbReference>
<organism evidence="1 2">
    <name type="scientific">Bacillus thuringiensis</name>
    <dbReference type="NCBI Taxonomy" id="1428"/>
    <lineage>
        <taxon>Bacteria</taxon>
        <taxon>Bacillati</taxon>
        <taxon>Bacillota</taxon>
        <taxon>Bacilli</taxon>
        <taxon>Bacillales</taxon>
        <taxon>Bacillaceae</taxon>
        <taxon>Bacillus</taxon>
        <taxon>Bacillus cereus group</taxon>
    </lineage>
</organism>
<protein>
    <submittedName>
        <fullName evidence="1">Sodium:proton antiporter</fullName>
    </submittedName>
</protein>
<name>A0AB36U2U7_BACTU</name>